<gene>
    <name evidence="10" type="ORF">BCD_1605</name>
</gene>
<dbReference type="GO" id="GO:0009279">
    <property type="term" value="C:cell outer membrane"/>
    <property type="evidence" value="ECO:0007669"/>
    <property type="project" value="UniProtKB-SubCell"/>
</dbReference>
<evidence type="ECO:0000256" key="3">
    <source>
        <dbReference type="ARBA" id="ARBA00008719"/>
    </source>
</evidence>
<evidence type="ECO:0000256" key="5">
    <source>
        <dbReference type="ARBA" id="ARBA00023136"/>
    </source>
</evidence>
<keyword evidence="4 9" id="KW-0732">Signal</keyword>
<organism evidence="10">
    <name type="scientific">Borrelia crocidurae DOU</name>
    <dbReference type="NCBI Taxonomy" id="1293575"/>
    <lineage>
        <taxon>Bacteria</taxon>
        <taxon>Pseudomonadati</taxon>
        <taxon>Spirochaetota</taxon>
        <taxon>Spirochaetia</taxon>
        <taxon>Spirochaetales</taxon>
        <taxon>Borreliaceae</taxon>
        <taxon>Borrelia</taxon>
    </lineage>
</organism>
<dbReference type="PROSITE" id="PS51257">
    <property type="entry name" value="PROKAR_LIPOPROTEIN"/>
    <property type="match status" value="1"/>
</dbReference>
<evidence type="ECO:0000256" key="1">
    <source>
        <dbReference type="ARBA" id="ARBA00003932"/>
    </source>
</evidence>
<evidence type="ECO:0000256" key="9">
    <source>
        <dbReference type="SAM" id="SignalP"/>
    </source>
</evidence>
<keyword evidence="5" id="KW-0472">Membrane</keyword>
<feature type="chain" id="PRO_5004871412" evidence="9">
    <location>
        <begin position="24"/>
        <end position="217"/>
    </location>
</feature>
<comment type="subcellular location">
    <subcellularLocation>
        <location evidence="2">Cell outer membrane</location>
        <topology evidence="2">Lipid-anchor</topology>
    </subcellularLocation>
</comment>
<dbReference type="Pfam" id="PF01441">
    <property type="entry name" value="Lipoprotein_6"/>
    <property type="match status" value="1"/>
</dbReference>
<protein>
    <submittedName>
        <fullName evidence="10">Variable outer membrane protein</fullName>
    </submittedName>
</protein>
<evidence type="ECO:0000256" key="8">
    <source>
        <dbReference type="ARBA" id="ARBA00023288"/>
    </source>
</evidence>
<dbReference type="SUPFAM" id="SSF63515">
    <property type="entry name" value="Outer surface protein C (OspC)"/>
    <property type="match status" value="1"/>
</dbReference>
<dbReference type="InterPro" id="IPR001800">
    <property type="entry name" value="Lipoprotein_OspC"/>
</dbReference>
<dbReference type="InterPro" id="IPR036437">
    <property type="entry name" value="OspC-like_sf"/>
</dbReference>
<dbReference type="RefSeq" id="WP_025401525.1">
    <property type="nucleotide sequence ID" value="NZ_CP004330.1"/>
</dbReference>
<evidence type="ECO:0000256" key="6">
    <source>
        <dbReference type="ARBA" id="ARBA00023139"/>
    </source>
</evidence>
<comment type="similarity">
    <text evidence="3">Belongs to the variable small protein (Vsp) family.</text>
</comment>
<evidence type="ECO:0000313" key="10">
    <source>
        <dbReference type="EMBL" id="AHH07671.1"/>
    </source>
</evidence>
<sequence>MRRRIIKGIVMVLVMMVMGCNSGGVSGEGTGEEGKGRKGDGSVIDLARVSKKIQDAVAFAEKVKEVQILVKSIDELSKAIAKKIKNDGTIESAGNGNKNHNGSLLAGAFQIVLTVKEKLSVLEYSDDKFIGIKDKTSDVKSKIQAFLDKLKGDNELCKHDVTDSHAQQSIDRNHATKDKGAKELGELNTAIDALLKDAKDIVEGVISELTVRSAVKE</sequence>
<keyword evidence="8" id="KW-0449">Lipoprotein</keyword>
<comment type="function">
    <text evidence="1">The Vlp and Vsp proteins are antigenically distinct proteins, only one vlp or vsp gene is transcriptionally active at any one time. Switching between these genes is a mechanism of host immune response evasion.</text>
</comment>
<dbReference type="HOGENOM" id="CLU_089887_0_0_12"/>
<reference evidence="10" key="1">
    <citation type="submission" date="2013-02" db="EMBL/GenBank/DDBJ databases">
        <title>Comparative genomics of Borrelia species.</title>
        <authorList>
            <person name="Schwan T.G."/>
            <person name="Raffel S.J."/>
            <person name="Porcella S.F."/>
        </authorList>
    </citation>
    <scope>NUCLEOTIDE SEQUENCE</scope>
    <source>
        <strain evidence="10">DOU</strain>
        <plasmid evidence="10">unnamed</plasmid>
    </source>
</reference>
<keyword evidence="7" id="KW-0998">Cell outer membrane</keyword>
<accession>W5SRH1</accession>
<geneLocation type="plasmid" evidence="10">
    <name>unnamed</name>
</geneLocation>
<feature type="signal peptide" evidence="9">
    <location>
        <begin position="1"/>
        <end position="23"/>
    </location>
</feature>
<evidence type="ECO:0000256" key="2">
    <source>
        <dbReference type="ARBA" id="ARBA00004459"/>
    </source>
</evidence>
<evidence type="ECO:0000256" key="7">
    <source>
        <dbReference type="ARBA" id="ARBA00023237"/>
    </source>
</evidence>
<dbReference type="AlphaFoldDB" id="W5SRH1"/>
<keyword evidence="10" id="KW-0614">Plasmid</keyword>
<proteinExistence type="inferred from homology"/>
<keyword evidence="6" id="KW-0564">Palmitate</keyword>
<dbReference type="EMBL" id="CP004330">
    <property type="protein sequence ID" value="AHH07671.1"/>
    <property type="molecule type" value="Genomic_DNA"/>
</dbReference>
<evidence type="ECO:0000256" key="4">
    <source>
        <dbReference type="ARBA" id="ARBA00022729"/>
    </source>
</evidence>
<name>W5SRH1_9SPIR</name>
<dbReference type="Gene3D" id="1.20.120.240">
    <property type="entry name" value="Lipoprotein, type 6"/>
    <property type="match status" value="1"/>
</dbReference>